<dbReference type="AlphaFoldDB" id="A0A392U0H1"/>
<feature type="compositionally biased region" description="Polar residues" evidence="1">
    <location>
        <begin position="27"/>
        <end position="36"/>
    </location>
</feature>
<dbReference type="EMBL" id="LXQA010705554">
    <property type="protein sequence ID" value="MCI66943.1"/>
    <property type="molecule type" value="Genomic_DNA"/>
</dbReference>
<protein>
    <submittedName>
        <fullName evidence="2">Uncharacterized protein</fullName>
    </submittedName>
</protein>
<proteinExistence type="predicted"/>
<name>A0A392U0H1_9FABA</name>
<reference evidence="2 3" key="1">
    <citation type="journal article" date="2018" name="Front. Plant Sci.">
        <title>Red Clover (Trifolium pratense) and Zigzag Clover (T. medium) - A Picture of Genomic Similarities and Differences.</title>
        <authorList>
            <person name="Dluhosova J."/>
            <person name="Istvanek J."/>
            <person name="Nedelnik J."/>
            <person name="Repkova J."/>
        </authorList>
    </citation>
    <scope>NUCLEOTIDE SEQUENCE [LARGE SCALE GENOMIC DNA]</scope>
    <source>
        <strain evidence="3">cv. 10/8</strain>
        <tissue evidence="2">Leaf</tissue>
    </source>
</reference>
<sequence>MASFWRDMTRAATRVRAAKNAKKKTSETANAGTPSG</sequence>
<dbReference type="Proteomes" id="UP000265520">
    <property type="component" value="Unassembled WGS sequence"/>
</dbReference>
<keyword evidence="3" id="KW-1185">Reference proteome</keyword>
<comment type="caution">
    <text evidence="2">The sequence shown here is derived from an EMBL/GenBank/DDBJ whole genome shotgun (WGS) entry which is preliminary data.</text>
</comment>
<feature type="non-terminal residue" evidence="2">
    <location>
        <position position="36"/>
    </location>
</feature>
<evidence type="ECO:0000313" key="3">
    <source>
        <dbReference type="Proteomes" id="UP000265520"/>
    </source>
</evidence>
<accession>A0A392U0H1</accession>
<evidence type="ECO:0000313" key="2">
    <source>
        <dbReference type="EMBL" id="MCI66943.1"/>
    </source>
</evidence>
<feature type="region of interest" description="Disordered" evidence="1">
    <location>
        <begin position="15"/>
        <end position="36"/>
    </location>
</feature>
<evidence type="ECO:0000256" key="1">
    <source>
        <dbReference type="SAM" id="MobiDB-lite"/>
    </source>
</evidence>
<organism evidence="2 3">
    <name type="scientific">Trifolium medium</name>
    <dbReference type="NCBI Taxonomy" id="97028"/>
    <lineage>
        <taxon>Eukaryota</taxon>
        <taxon>Viridiplantae</taxon>
        <taxon>Streptophyta</taxon>
        <taxon>Embryophyta</taxon>
        <taxon>Tracheophyta</taxon>
        <taxon>Spermatophyta</taxon>
        <taxon>Magnoliopsida</taxon>
        <taxon>eudicotyledons</taxon>
        <taxon>Gunneridae</taxon>
        <taxon>Pentapetalae</taxon>
        <taxon>rosids</taxon>
        <taxon>fabids</taxon>
        <taxon>Fabales</taxon>
        <taxon>Fabaceae</taxon>
        <taxon>Papilionoideae</taxon>
        <taxon>50 kb inversion clade</taxon>
        <taxon>NPAAA clade</taxon>
        <taxon>Hologalegina</taxon>
        <taxon>IRL clade</taxon>
        <taxon>Trifolieae</taxon>
        <taxon>Trifolium</taxon>
    </lineage>
</organism>